<protein>
    <submittedName>
        <fullName evidence="1">Uncharacterized protein</fullName>
    </submittedName>
</protein>
<keyword evidence="2" id="KW-1185">Reference proteome</keyword>
<dbReference type="EMBL" id="BMJA01000001">
    <property type="protein sequence ID" value="GGA28454.1"/>
    <property type="molecule type" value="Genomic_DNA"/>
</dbReference>
<dbReference type="Proteomes" id="UP000620046">
    <property type="component" value="Unassembled WGS sequence"/>
</dbReference>
<organism evidence="1 2">
    <name type="scientific">Dyella nitratireducens</name>
    <dbReference type="NCBI Taxonomy" id="1849580"/>
    <lineage>
        <taxon>Bacteria</taxon>
        <taxon>Pseudomonadati</taxon>
        <taxon>Pseudomonadota</taxon>
        <taxon>Gammaproteobacteria</taxon>
        <taxon>Lysobacterales</taxon>
        <taxon>Rhodanobacteraceae</taxon>
        <taxon>Dyella</taxon>
    </lineage>
</organism>
<gene>
    <name evidence="1" type="ORF">GCM10010981_16540</name>
</gene>
<reference evidence="2" key="1">
    <citation type="journal article" date="2019" name="Int. J. Syst. Evol. Microbiol.">
        <title>The Global Catalogue of Microorganisms (GCM) 10K type strain sequencing project: providing services to taxonomists for standard genome sequencing and annotation.</title>
        <authorList>
            <consortium name="The Broad Institute Genomics Platform"/>
            <consortium name="The Broad Institute Genome Sequencing Center for Infectious Disease"/>
            <person name="Wu L."/>
            <person name="Ma J."/>
        </authorList>
    </citation>
    <scope>NUCLEOTIDE SEQUENCE [LARGE SCALE GENOMIC DNA]</scope>
    <source>
        <strain evidence="2">CGMCC 1.15439</strain>
    </source>
</reference>
<evidence type="ECO:0000313" key="1">
    <source>
        <dbReference type="EMBL" id="GGA28454.1"/>
    </source>
</evidence>
<evidence type="ECO:0000313" key="2">
    <source>
        <dbReference type="Proteomes" id="UP000620046"/>
    </source>
</evidence>
<accession>A0ABQ1FT23</accession>
<proteinExistence type="predicted"/>
<sequence length="80" mass="8498">MDQGEVHSGLLKHGPVAQHTCTATTTGWTAPCILNKAGLTINLLNGLADAILQFAQEMLNALDLLAFHPSIRLCWSGSQA</sequence>
<comment type="caution">
    <text evidence="1">The sequence shown here is derived from an EMBL/GenBank/DDBJ whole genome shotgun (WGS) entry which is preliminary data.</text>
</comment>
<name>A0ABQ1FT23_9GAMM</name>